<keyword evidence="1" id="KW-0472">Membrane</keyword>
<dbReference type="Gene3D" id="2.60.40.10">
    <property type="entry name" value="Immunoglobulins"/>
    <property type="match status" value="2"/>
</dbReference>
<sequence>MNCLGKIASNICVPVRGVRGGKRLSLVFLLFAFIPVVSLAQLTGGTISTTKCQVWDANHVILQTASITGEDGFFSITYTWERSQDNSFTTFSVVGGNTFQLSDPTDLTGTWYYRRRVDNNGNTAYSNIVTIVMMPSVSITGTLTVCENSSNPTLTITALGGIAPYTITYNLNGVPQTAIATTTGAGTMTGTVTIAAPTNAAGTFTYSLTSVVDANSLSETCTNTSISSSATITVNPKPVLTFPFIQPSSPAICYGASFFNVTLTYTNSPTEYQIVWDPPAIADGFSNVSFTTNNFPAGGGITVVVPTSATSGATYTGTLTVRTSAGCESDPGAAPFKINSLPILGTITGLSTVCVGSTINLSNSLTGGSWTVNNANSTIGISSGVLTGSAAGTSIVTYSVTNGSGCSSLTTTTVTVNALPTVNAITGVSPVCVGSTLNLTSTTASGVWSVNNANAGINVSGTLTGQSAGTVNVSYTVTDGNSCTNLTTTTVTVNALPTVNAITGVSPVCVGSTLNLTSTTASGVWSVNNANAGINVSGTLTGQSAGTVNVSYTVTDGNSCTNLTTTTVTVNALPTVNAITGVSPVCVGSTLNLTSTTASGVWSVNNANAGINVSGTLTGQSAGTVNVSYTVTDGNGCTNFTSTTVLVNALPIINTITGATTVCVGSTINLSNATGGGIWSVNNANATINGTGVLTGQSAGAATVSYSVTDANNCTTTVTSVKTINALPVVAAISGSNAVCIGSTINLSNATGGGIWSVNNANATINGTGVLTGQSAGAATVSYSVTDANNCTTTVTSVKTINALPVVAAISGSNAVCIGSTINLSNATGGGIWSVNNANATINGTGVLTGQSAGAATVSYSVTDANNCTATVTAMKTIQSLPVANINPSGPLTFCTGNSVNLSATGGGNYLWSNGSTNANISNIISSGTYTVTVTDVNNCAATSAPVTITVNALPTVSITNPAAVCAPGTVDLTAAAITNGSTAGLTYSYWSNPAGTQTLSTPFAIGIAGTYYIRGTNTVTNCAAIQPVLVTINPQASILINTPAAVCAPGTVDITAAAITNGSAAGLSYTYFRDAAATTTLANANAVNTSGVYYIKGTPVSGCSAIVPVSVTINPLPTLVINNPAAVCSPQTINLADANITAGSSAGLSFAYFSNAALTAPIANAQALNGSGMFYIRATDAITGCFRSGAVTVQVNAAPQGVLQTPATNIICENGSLTLNATGGNSYQWLLNQQPITGANSATYNATAAGTYAVRFISAQGCSTTSSNSINLELLNKPTVQFTLTNACAGVSTSFNNTSVTGASGGINWLWDFGDGSSSNQFAPTHIYTSSGTYTVRLTATSPVCTGFNETSVVTYRVQSALPAVRYKDVDVLKDIPVTVTARAIGTSYLWLPATGVNNNRIATPSIRVNTTTEYTVAITNDIGCTTVDTILLKVIPGVDIYVPQGFTPNNDGQNDRLYPILVGMRQLNYFRVFNRWGTMIFTTKESSAQSGWNGLYLGVKQPMGTYTWMAEAVDLQGNVVRKTGTVLLLQ</sequence>
<dbReference type="SMART" id="SM00089">
    <property type="entry name" value="PKD"/>
    <property type="match status" value="4"/>
</dbReference>
<dbReference type="InterPro" id="IPR026341">
    <property type="entry name" value="T9SS_type_B"/>
</dbReference>
<dbReference type="Pfam" id="PF13585">
    <property type="entry name" value="CHU_C"/>
    <property type="match status" value="1"/>
</dbReference>
<evidence type="ECO:0000313" key="4">
    <source>
        <dbReference type="Proteomes" id="UP000295741"/>
    </source>
</evidence>
<dbReference type="Gene3D" id="2.60.40.740">
    <property type="match status" value="1"/>
</dbReference>
<comment type="caution">
    <text evidence="3">The sequence shown here is derived from an EMBL/GenBank/DDBJ whole genome shotgun (WGS) entry which is preliminary data.</text>
</comment>
<dbReference type="InterPro" id="IPR022409">
    <property type="entry name" value="PKD/Chitinase_dom"/>
</dbReference>
<organism evidence="3 4">
    <name type="scientific">Sediminibacterium goheungense</name>
    <dbReference type="NCBI Taxonomy" id="1086393"/>
    <lineage>
        <taxon>Bacteria</taxon>
        <taxon>Pseudomonadati</taxon>
        <taxon>Bacteroidota</taxon>
        <taxon>Chitinophagia</taxon>
        <taxon>Chitinophagales</taxon>
        <taxon>Chitinophagaceae</taxon>
        <taxon>Sediminibacterium</taxon>
    </lineage>
</organism>
<dbReference type="InterPro" id="IPR035986">
    <property type="entry name" value="PKD_dom_sf"/>
</dbReference>
<name>A0A4V3C5C6_9BACT</name>
<dbReference type="EMBL" id="SNWP01000010">
    <property type="protein sequence ID" value="TDO29358.1"/>
    <property type="molecule type" value="Genomic_DNA"/>
</dbReference>
<protein>
    <submittedName>
        <fullName evidence="3">Gliding motility-associated-like protein</fullName>
    </submittedName>
</protein>
<dbReference type="Proteomes" id="UP000295741">
    <property type="component" value="Unassembled WGS sequence"/>
</dbReference>
<feature type="transmembrane region" description="Helical" evidence="1">
    <location>
        <begin position="24"/>
        <end position="42"/>
    </location>
</feature>
<keyword evidence="4" id="KW-1185">Reference proteome</keyword>
<dbReference type="CDD" id="cd00146">
    <property type="entry name" value="PKD"/>
    <property type="match status" value="1"/>
</dbReference>
<dbReference type="SUPFAM" id="SSF49299">
    <property type="entry name" value="PKD domain"/>
    <property type="match status" value="1"/>
</dbReference>
<dbReference type="Pfam" id="PF18911">
    <property type="entry name" value="PKD_4"/>
    <property type="match status" value="1"/>
</dbReference>
<dbReference type="OrthoDB" id="601690at2"/>
<evidence type="ECO:0000259" key="2">
    <source>
        <dbReference type="PROSITE" id="PS50093"/>
    </source>
</evidence>
<gene>
    <name evidence="3" type="ORF">BC659_1447</name>
</gene>
<dbReference type="PROSITE" id="PS50093">
    <property type="entry name" value="PKD"/>
    <property type="match status" value="1"/>
</dbReference>
<dbReference type="InterPro" id="IPR013783">
    <property type="entry name" value="Ig-like_fold"/>
</dbReference>
<feature type="domain" description="PKD" evidence="2">
    <location>
        <begin position="1302"/>
        <end position="1345"/>
    </location>
</feature>
<keyword evidence="1" id="KW-0812">Transmembrane</keyword>
<reference evidence="3 4" key="1">
    <citation type="submission" date="2019-03" db="EMBL/GenBank/DDBJ databases">
        <title>Genomic Encyclopedia of Archaeal and Bacterial Type Strains, Phase II (KMG-II): from individual species to whole genera.</title>
        <authorList>
            <person name="Goeker M."/>
        </authorList>
    </citation>
    <scope>NUCLEOTIDE SEQUENCE [LARGE SCALE GENOMIC DNA]</scope>
    <source>
        <strain evidence="3 4">DSM 28323</strain>
    </source>
</reference>
<accession>A0A4V3C5C6</accession>
<evidence type="ECO:0000313" key="3">
    <source>
        <dbReference type="EMBL" id="TDO29358.1"/>
    </source>
</evidence>
<dbReference type="InterPro" id="IPR000601">
    <property type="entry name" value="PKD_dom"/>
</dbReference>
<proteinExistence type="predicted"/>
<evidence type="ECO:0000256" key="1">
    <source>
        <dbReference type="SAM" id="Phobius"/>
    </source>
</evidence>
<keyword evidence="1" id="KW-1133">Transmembrane helix</keyword>
<dbReference type="NCBIfam" id="TIGR04131">
    <property type="entry name" value="Bac_Flav_CTERM"/>
    <property type="match status" value="1"/>
</dbReference>